<feature type="signal peptide" evidence="1">
    <location>
        <begin position="1"/>
        <end position="22"/>
    </location>
</feature>
<keyword evidence="3" id="KW-1185">Reference proteome</keyword>
<evidence type="ECO:0000313" key="2">
    <source>
        <dbReference type="EMBL" id="QOW44597.1"/>
    </source>
</evidence>
<name>A0A7S6VTW2_9GAMM</name>
<sequence length="246" mass="27877">MQKILIFSSAIFAFSVLQNVHAEPSSFQQELQQGCLAIKTEATLGKKLYDQKNYKKALEHFQTQAAWTSFCLSNADETTVKFSENNVITAQNNVALTYAKLGKPMWARAWLMINKNEKSNQFNLKNLVKPKISHDLSGEYVSYAGFGEWDHISVKRTKNAYEMSYAGLYMGLRSLIYGPNMGEFDTTFALNQKRAMYKYEDCTIQLDFKADQNLGNYIEVKQDDGDSGCGFGHNVYAGGTFYKVET</sequence>
<proteinExistence type="predicted"/>
<dbReference type="AlphaFoldDB" id="A0A7S6VTW2"/>
<reference evidence="2 3" key="1">
    <citation type="submission" date="2020-02" db="EMBL/GenBank/DDBJ databases">
        <title>Tigecycline-resistant Acinetobacter species from pigs and migratory birds.</title>
        <authorList>
            <person name="Chen C."/>
            <person name="Sun J."/>
            <person name="Liao X.-P."/>
            <person name="Liu Y.-H."/>
        </authorList>
    </citation>
    <scope>NUCLEOTIDE SEQUENCE [LARGE SCALE GENOMIC DNA]</scope>
    <source>
        <strain evidence="2 3">YH12207_T</strain>
    </source>
</reference>
<keyword evidence="1" id="KW-0732">Signal</keyword>
<protein>
    <submittedName>
        <fullName evidence="2">Uncharacterized protein</fullName>
    </submittedName>
</protein>
<dbReference type="EMBL" id="CP048659">
    <property type="protein sequence ID" value="QOW44597.1"/>
    <property type="molecule type" value="Genomic_DNA"/>
</dbReference>
<dbReference type="RefSeq" id="WP_174493529.1">
    <property type="nucleotide sequence ID" value="NZ_CP048659.1"/>
</dbReference>
<evidence type="ECO:0000256" key="1">
    <source>
        <dbReference type="SAM" id="SignalP"/>
    </source>
</evidence>
<gene>
    <name evidence="2" type="ORF">G0028_01015</name>
</gene>
<dbReference type="Proteomes" id="UP000593966">
    <property type="component" value="Chromosome"/>
</dbReference>
<accession>A0A7S6VTW2</accession>
<evidence type="ECO:0000313" key="3">
    <source>
        <dbReference type="Proteomes" id="UP000593966"/>
    </source>
</evidence>
<organism evidence="2 3">
    <name type="scientific">Acinetobacter piscicola</name>
    <dbReference type="NCBI Taxonomy" id="2006115"/>
    <lineage>
        <taxon>Bacteria</taxon>
        <taxon>Pseudomonadati</taxon>
        <taxon>Pseudomonadota</taxon>
        <taxon>Gammaproteobacteria</taxon>
        <taxon>Moraxellales</taxon>
        <taxon>Moraxellaceae</taxon>
        <taxon>Acinetobacter</taxon>
    </lineage>
</organism>
<feature type="chain" id="PRO_5032882573" evidence="1">
    <location>
        <begin position="23"/>
        <end position="246"/>
    </location>
</feature>